<evidence type="ECO:0000256" key="1">
    <source>
        <dbReference type="ARBA" id="ARBA00005790"/>
    </source>
</evidence>
<dbReference type="InterPro" id="IPR008145">
    <property type="entry name" value="GK/Ca_channel_bsu"/>
</dbReference>
<organism evidence="5 6">
    <name type="scientific">Lichenicoccus roseus</name>
    <dbReference type="NCBI Taxonomy" id="2683649"/>
    <lineage>
        <taxon>Bacteria</taxon>
        <taxon>Pseudomonadati</taxon>
        <taxon>Pseudomonadota</taxon>
        <taxon>Alphaproteobacteria</taxon>
        <taxon>Acetobacterales</taxon>
        <taxon>Acetobacteraceae</taxon>
        <taxon>Lichenicoccus</taxon>
    </lineage>
</organism>
<comment type="caution">
    <text evidence="5">The sequence shown here is derived from an EMBL/GenBank/DDBJ whole genome shotgun (WGS) entry which is preliminary data.</text>
</comment>
<evidence type="ECO:0000313" key="5">
    <source>
        <dbReference type="EMBL" id="TLU71160.1"/>
    </source>
</evidence>
<dbReference type="InterPro" id="IPR020590">
    <property type="entry name" value="Guanylate_kinase_CS"/>
</dbReference>
<name>A0A5R9J0F9_9PROT</name>
<evidence type="ECO:0000259" key="4">
    <source>
        <dbReference type="PROSITE" id="PS50052"/>
    </source>
</evidence>
<dbReference type="CDD" id="cd00071">
    <property type="entry name" value="GMPK"/>
    <property type="match status" value="1"/>
</dbReference>
<dbReference type="PANTHER" id="PTHR23117">
    <property type="entry name" value="GUANYLATE KINASE-RELATED"/>
    <property type="match status" value="1"/>
</dbReference>
<dbReference type="InterPro" id="IPR008144">
    <property type="entry name" value="Guanylate_kin-like_dom"/>
</dbReference>
<keyword evidence="6" id="KW-1185">Reference proteome</keyword>
<dbReference type="RefSeq" id="WP_138327517.1">
    <property type="nucleotide sequence ID" value="NZ_VCDI01000008.1"/>
</dbReference>
<keyword evidence="3" id="KW-0418">Kinase</keyword>
<dbReference type="AlphaFoldDB" id="A0A5R9J0F9"/>
<dbReference type="GO" id="GO:0004385">
    <property type="term" value="F:GMP kinase activity"/>
    <property type="evidence" value="ECO:0007669"/>
    <property type="project" value="TreeGrafter"/>
</dbReference>
<keyword evidence="2" id="KW-0808">Transferase</keyword>
<dbReference type="SUPFAM" id="SSF52540">
    <property type="entry name" value="P-loop containing nucleoside triphosphate hydrolases"/>
    <property type="match status" value="1"/>
</dbReference>
<dbReference type="InterPro" id="IPR027417">
    <property type="entry name" value="P-loop_NTPase"/>
</dbReference>
<dbReference type="PROSITE" id="PS00856">
    <property type="entry name" value="GUANYLATE_KINASE_1"/>
    <property type="match status" value="1"/>
</dbReference>
<dbReference type="OrthoDB" id="9808150at2"/>
<dbReference type="Proteomes" id="UP000305654">
    <property type="component" value="Unassembled WGS sequence"/>
</dbReference>
<dbReference type="Gene3D" id="3.40.50.300">
    <property type="entry name" value="P-loop containing nucleotide triphosphate hydrolases"/>
    <property type="match status" value="1"/>
</dbReference>
<proteinExistence type="inferred from homology"/>
<protein>
    <recommendedName>
        <fullName evidence="4">Guanylate kinase-like domain-containing protein</fullName>
    </recommendedName>
</protein>
<dbReference type="GO" id="GO:0005829">
    <property type="term" value="C:cytosol"/>
    <property type="evidence" value="ECO:0007669"/>
    <property type="project" value="TreeGrafter"/>
</dbReference>
<dbReference type="PANTHER" id="PTHR23117:SF13">
    <property type="entry name" value="GUANYLATE KINASE"/>
    <property type="match status" value="1"/>
</dbReference>
<evidence type="ECO:0000313" key="6">
    <source>
        <dbReference type="Proteomes" id="UP000305654"/>
    </source>
</evidence>
<dbReference type="SMART" id="SM00072">
    <property type="entry name" value="GuKc"/>
    <property type="match status" value="1"/>
</dbReference>
<dbReference type="Pfam" id="PF00625">
    <property type="entry name" value="Guanylate_kin"/>
    <property type="match status" value="1"/>
</dbReference>
<dbReference type="PROSITE" id="PS50052">
    <property type="entry name" value="GUANYLATE_KINASE_2"/>
    <property type="match status" value="1"/>
</dbReference>
<feature type="domain" description="Guanylate kinase-like" evidence="4">
    <location>
        <begin position="34"/>
        <end position="176"/>
    </location>
</feature>
<sequence>MMSDRWINPNDIVIPSYDGMTQRRNDGDVMARQRVALVLVSPSGGGKTTIMRRLMPTEDNLVAGVSMTTRRPRPGELDAVDYTFRTQEKFDHVARHEGMLENATIHGHSYGIPRVPVEAALAAGIGLAFAIDWQGHRLLKRALPGDVVGRYLTPPSVEELDRRLRMRGDADEVIRA</sequence>
<reference evidence="5 6" key="1">
    <citation type="submission" date="2019-05" db="EMBL/GenBank/DDBJ databases">
        <authorList>
            <person name="Pankratov T."/>
            <person name="Grouzdev D."/>
        </authorList>
    </citation>
    <scope>NUCLEOTIDE SEQUENCE [LARGE SCALE GENOMIC DNA]</scope>
    <source>
        <strain evidence="5 6">KEBCLARHB70R</strain>
    </source>
</reference>
<accession>A0A5R9J0F9</accession>
<evidence type="ECO:0000256" key="3">
    <source>
        <dbReference type="ARBA" id="ARBA00022777"/>
    </source>
</evidence>
<comment type="similarity">
    <text evidence="1">Belongs to the guanylate kinase family.</text>
</comment>
<evidence type="ECO:0000256" key="2">
    <source>
        <dbReference type="ARBA" id="ARBA00022679"/>
    </source>
</evidence>
<dbReference type="EMBL" id="VCDI01000008">
    <property type="protein sequence ID" value="TLU71160.1"/>
    <property type="molecule type" value="Genomic_DNA"/>
</dbReference>
<gene>
    <name evidence="5" type="ORF">FE263_18495</name>
</gene>